<organism evidence="6 7">
    <name type="scientific">Trichostrongylus colubriformis</name>
    <name type="common">Black scour worm</name>
    <dbReference type="NCBI Taxonomy" id="6319"/>
    <lineage>
        <taxon>Eukaryota</taxon>
        <taxon>Metazoa</taxon>
        <taxon>Ecdysozoa</taxon>
        <taxon>Nematoda</taxon>
        <taxon>Chromadorea</taxon>
        <taxon>Rhabditida</taxon>
        <taxon>Rhabditina</taxon>
        <taxon>Rhabditomorpha</taxon>
        <taxon>Strongyloidea</taxon>
        <taxon>Trichostrongylidae</taxon>
        <taxon>Trichostrongylus</taxon>
    </lineage>
</organism>
<evidence type="ECO:0000313" key="7">
    <source>
        <dbReference type="Proteomes" id="UP001331761"/>
    </source>
</evidence>
<keyword evidence="7" id="KW-1185">Reference proteome</keyword>
<protein>
    <submittedName>
        <fullName evidence="6">FYVE-type domain-containing protein</fullName>
    </submittedName>
</protein>
<keyword evidence="2 4" id="KW-0863">Zinc-finger</keyword>
<dbReference type="Pfam" id="PF01363">
    <property type="entry name" value="FYVE"/>
    <property type="match status" value="1"/>
</dbReference>
<reference evidence="6 7" key="1">
    <citation type="submission" date="2019-10" db="EMBL/GenBank/DDBJ databases">
        <title>Assembly and Annotation for the nematode Trichostrongylus colubriformis.</title>
        <authorList>
            <person name="Martin J."/>
        </authorList>
    </citation>
    <scope>NUCLEOTIDE SEQUENCE [LARGE SCALE GENOMIC DNA]</scope>
    <source>
        <strain evidence="6">G859</strain>
        <tissue evidence="6">Whole worm</tissue>
    </source>
</reference>
<evidence type="ECO:0000256" key="3">
    <source>
        <dbReference type="ARBA" id="ARBA00022833"/>
    </source>
</evidence>
<dbReference type="GO" id="GO:0006897">
    <property type="term" value="P:endocytosis"/>
    <property type="evidence" value="ECO:0007669"/>
    <property type="project" value="TreeGrafter"/>
</dbReference>
<dbReference type="InterPro" id="IPR000306">
    <property type="entry name" value="Znf_FYVE"/>
</dbReference>
<comment type="caution">
    <text evidence="6">The sequence shown here is derived from an EMBL/GenBank/DDBJ whole genome shotgun (WGS) entry which is preliminary data.</text>
</comment>
<dbReference type="EMBL" id="WIXE01003897">
    <property type="protein sequence ID" value="KAK5983537.1"/>
    <property type="molecule type" value="Genomic_DNA"/>
</dbReference>
<feature type="non-terminal residue" evidence="6">
    <location>
        <position position="1"/>
    </location>
</feature>
<evidence type="ECO:0000256" key="4">
    <source>
        <dbReference type="PROSITE-ProRule" id="PRU00091"/>
    </source>
</evidence>
<keyword evidence="3" id="KW-0862">Zinc</keyword>
<evidence type="ECO:0000313" key="6">
    <source>
        <dbReference type="EMBL" id="KAK5983537.1"/>
    </source>
</evidence>
<proteinExistence type="predicted"/>
<dbReference type="GO" id="GO:0005545">
    <property type="term" value="F:1-phosphatidylinositol binding"/>
    <property type="evidence" value="ECO:0007669"/>
    <property type="project" value="TreeGrafter"/>
</dbReference>
<evidence type="ECO:0000256" key="1">
    <source>
        <dbReference type="ARBA" id="ARBA00022723"/>
    </source>
</evidence>
<dbReference type="InterPro" id="IPR013083">
    <property type="entry name" value="Znf_RING/FYVE/PHD"/>
</dbReference>
<dbReference type="InterPro" id="IPR017455">
    <property type="entry name" value="Znf_FYVE-rel"/>
</dbReference>
<evidence type="ECO:0000259" key="5">
    <source>
        <dbReference type="PROSITE" id="PS50178"/>
    </source>
</evidence>
<dbReference type="SUPFAM" id="SSF57903">
    <property type="entry name" value="FYVE/PHD zinc finger"/>
    <property type="match status" value="1"/>
</dbReference>
<dbReference type="InterPro" id="IPR011011">
    <property type="entry name" value="Znf_FYVE_PHD"/>
</dbReference>
<dbReference type="PROSITE" id="PS50178">
    <property type="entry name" value="ZF_FYVE"/>
    <property type="match status" value="1"/>
</dbReference>
<name>A0AAN8IW10_TRICO</name>
<sequence length="75" mass="8407">QMDISKHSSRTWLDDSAAVNCTHCGKVFSLTVRKHHCRVCGLIFCAPCSSKTTQIASHKNPVRVCDNCFVEVQNR</sequence>
<dbReference type="PANTHER" id="PTHR23164:SF30">
    <property type="entry name" value="EARLY ENDOSOME ANTIGEN 1"/>
    <property type="match status" value="1"/>
</dbReference>
<keyword evidence="1" id="KW-0479">Metal-binding</keyword>
<gene>
    <name evidence="6" type="ORF">GCK32_013338</name>
</gene>
<dbReference type="GO" id="GO:0008270">
    <property type="term" value="F:zinc ion binding"/>
    <property type="evidence" value="ECO:0007669"/>
    <property type="project" value="UniProtKB-KW"/>
</dbReference>
<dbReference type="GO" id="GO:0005769">
    <property type="term" value="C:early endosome"/>
    <property type="evidence" value="ECO:0007669"/>
    <property type="project" value="TreeGrafter"/>
</dbReference>
<dbReference type="Gene3D" id="3.30.40.10">
    <property type="entry name" value="Zinc/RING finger domain, C3HC4 (zinc finger)"/>
    <property type="match status" value="1"/>
</dbReference>
<accession>A0AAN8IW10</accession>
<dbReference type="Proteomes" id="UP001331761">
    <property type="component" value="Unassembled WGS sequence"/>
</dbReference>
<feature type="domain" description="FYVE-type" evidence="5">
    <location>
        <begin position="15"/>
        <end position="73"/>
    </location>
</feature>
<dbReference type="PANTHER" id="PTHR23164">
    <property type="entry name" value="EARLY ENDOSOME ANTIGEN 1"/>
    <property type="match status" value="1"/>
</dbReference>
<evidence type="ECO:0000256" key="2">
    <source>
        <dbReference type="ARBA" id="ARBA00022771"/>
    </source>
</evidence>
<dbReference type="SMART" id="SM00064">
    <property type="entry name" value="FYVE"/>
    <property type="match status" value="1"/>
</dbReference>
<dbReference type="AlphaFoldDB" id="A0AAN8IW10"/>